<evidence type="ECO:0000313" key="1">
    <source>
        <dbReference type="EMBL" id="CAB4968157.1"/>
    </source>
</evidence>
<name>A0A6J7LIW8_9ZZZZ</name>
<reference evidence="1" key="1">
    <citation type="submission" date="2020-05" db="EMBL/GenBank/DDBJ databases">
        <authorList>
            <person name="Chiriac C."/>
            <person name="Salcher M."/>
            <person name="Ghai R."/>
            <person name="Kavagutti S V."/>
        </authorList>
    </citation>
    <scope>NUCLEOTIDE SEQUENCE</scope>
</reference>
<accession>A0A6J7LIW8</accession>
<gene>
    <name evidence="1" type="ORF">UFOPK3772_03076</name>
</gene>
<dbReference type="EMBL" id="CAFBNE010000153">
    <property type="protein sequence ID" value="CAB4968157.1"/>
    <property type="molecule type" value="Genomic_DNA"/>
</dbReference>
<proteinExistence type="predicted"/>
<dbReference type="AlphaFoldDB" id="A0A6J7LIW8"/>
<sequence length="193" mass="19892">MLTAVKTASIAVGALAFITTFSACSSSQEAVSSSTTASAAADIDREAGNLGVRVCIVNESTRTVNVDITFADTARGDGAVTPGFQACGEGSAPLGNPVEGRITLASPPMKVLLSAVNPWIGNPYATLWFGSGCVIADGKEGTKAVYDDGVLRYTVQRLADGQWKEFTVTLAESVQLSGSPVECTNGSYPFTAL</sequence>
<protein>
    <submittedName>
        <fullName evidence="1">Unannotated protein</fullName>
    </submittedName>
</protein>
<dbReference type="PROSITE" id="PS51257">
    <property type="entry name" value="PROKAR_LIPOPROTEIN"/>
    <property type="match status" value="1"/>
</dbReference>
<organism evidence="1">
    <name type="scientific">freshwater metagenome</name>
    <dbReference type="NCBI Taxonomy" id="449393"/>
    <lineage>
        <taxon>unclassified sequences</taxon>
        <taxon>metagenomes</taxon>
        <taxon>ecological metagenomes</taxon>
    </lineage>
</organism>